<dbReference type="AlphaFoldDB" id="A0ABD2Z467"/>
<evidence type="ECO:0000313" key="5">
    <source>
        <dbReference type="EMBL" id="KAL3512912.1"/>
    </source>
</evidence>
<evidence type="ECO:0000256" key="2">
    <source>
        <dbReference type="ARBA" id="ARBA00022741"/>
    </source>
</evidence>
<protein>
    <submittedName>
        <fullName evidence="5">Uncharacterized protein</fullName>
    </submittedName>
</protein>
<dbReference type="InterPro" id="IPR027417">
    <property type="entry name" value="P-loop_NTPase"/>
</dbReference>
<dbReference type="InterPro" id="IPR003578">
    <property type="entry name" value="Small_GTPase_Rho"/>
</dbReference>
<keyword evidence="4" id="KW-0449">Lipoprotein</keyword>
<dbReference type="SMART" id="SM00174">
    <property type="entry name" value="RHO"/>
    <property type="match status" value="1"/>
</dbReference>
<accession>A0ABD2Z467</accession>
<dbReference type="PROSITE" id="PS51419">
    <property type="entry name" value="RAB"/>
    <property type="match status" value="1"/>
</dbReference>
<name>A0ABD2Z467_9GENT</name>
<reference evidence="5 6" key="1">
    <citation type="submission" date="2024-11" db="EMBL/GenBank/DDBJ databases">
        <title>A near-complete genome assembly of Cinchona calisaya.</title>
        <authorList>
            <person name="Lian D.C."/>
            <person name="Zhao X.W."/>
            <person name="Wei L."/>
        </authorList>
    </citation>
    <scope>NUCLEOTIDE SEQUENCE [LARGE SCALE GENOMIC DNA]</scope>
    <source>
        <tissue evidence="5">Nenye</tissue>
    </source>
</reference>
<dbReference type="SUPFAM" id="SSF52540">
    <property type="entry name" value="P-loop containing nucleoside triphosphate hydrolases"/>
    <property type="match status" value="1"/>
</dbReference>
<proteinExistence type="inferred from homology"/>
<dbReference type="PANTHER" id="PTHR24072">
    <property type="entry name" value="RHO FAMILY GTPASE"/>
    <property type="match status" value="1"/>
</dbReference>
<evidence type="ECO:0000256" key="4">
    <source>
        <dbReference type="ARBA" id="ARBA00023288"/>
    </source>
</evidence>
<dbReference type="SMART" id="SM00175">
    <property type="entry name" value="RAB"/>
    <property type="match status" value="1"/>
</dbReference>
<gene>
    <name evidence="5" type="ORF">ACH5RR_025629</name>
</gene>
<dbReference type="InterPro" id="IPR001806">
    <property type="entry name" value="Small_GTPase"/>
</dbReference>
<keyword evidence="6" id="KW-1185">Reference proteome</keyword>
<dbReference type="Proteomes" id="UP001630127">
    <property type="component" value="Unassembled WGS sequence"/>
</dbReference>
<sequence>MINCVIIGHGAVGKTCTIILYTRQEYYNCLWPLSYQGVDVVVLAFSLVSRASYENILRKWIPELQQLRKWIPELQQLAPGIPVVMVGTKLDLREDNHYLANHPGLVPVTTAQNMKAVFDATIEAVIKPPQKQQMEKKKPH</sequence>
<organism evidence="5 6">
    <name type="scientific">Cinchona calisaya</name>
    <dbReference type="NCBI Taxonomy" id="153742"/>
    <lineage>
        <taxon>Eukaryota</taxon>
        <taxon>Viridiplantae</taxon>
        <taxon>Streptophyta</taxon>
        <taxon>Embryophyta</taxon>
        <taxon>Tracheophyta</taxon>
        <taxon>Spermatophyta</taxon>
        <taxon>Magnoliopsida</taxon>
        <taxon>eudicotyledons</taxon>
        <taxon>Gunneridae</taxon>
        <taxon>Pentapetalae</taxon>
        <taxon>asterids</taxon>
        <taxon>lamiids</taxon>
        <taxon>Gentianales</taxon>
        <taxon>Rubiaceae</taxon>
        <taxon>Cinchonoideae</taxon>
        <taxon>Cinchoneae</taxon>
        <taxon>Cinchona</taxon>
    </lineage>
</organism>
<evidence type="ECO:0000256" key="1">
    <source>
        <dbReference type="ARBA" id="ARBA00010142"/>
    </source>
</evidence>
<dbReference type="Pfam" id="PF00071">
    <property type="entry name" value="Ras"/>
    <property type="match status" value="1"/>
</dbReference>
<evidence type="ECO:0000256" key="3">
    <source>
        <dbReference type="ARBA" id="ARBA00023134"/>
    </source>
</evidence>
<evidence type="ECO:0000313" key="6">
    <source>
        <dbReference type="Proteomes" id="UP001630127"/>
    </source>
</evidence>
<comment type="caution">
    <text evidence="5">The sequence shown here is derived from an EMBL/GenBank/DDBJ whole genome shotgun (WGS) entry which is preliminary data.</text>
</comment>
<keyword evidence="2" id="KW-0547">Nucleotide-binding</keyword>
<dbReference type="EMBL" id="JBJUIK010000011">
    <property type="protein sequence ID" value="KAL3512912.1"/>
    <property type="molecule type" value="Genomic_DNA"/>
</dbReference>
<keyword evidence="3" id="KW-0342">GTP-binding</keyword>
<dbReference type="GO" id="GO:0005525">
    <property type="term" value="F:GTP binding"/>
    <property type="evidence" value="ECO:0007669"/>
    <property type="project" value="UniProtKB-KW"/>
</dbReference>
<comment type="similarity">
    <text evidence="1">Belongs to the small GTPase superfamily. Rho family.</text>
</comment>
<dbReference type="Gene3D" id="3.40.50.300">
    <property type="entry name" value="P-loop containing nucleotide triphosphate hydrolases"/>
    <property type="match status" value="1"/>
</dbReference>